<sequence length="210" mass="22677">MDQPFHIGHLYGTVFALETSLPSVLDTITFTDGLPSASTVITQLATVGKEISVQDAELVAASFADLRSHIHGALVAAQRVENALAVLRANGELNLEELVSQANPAAPSAPEPERHQVVHEHLVPETFDMRALNLVLINVGHCNPRPFIRKRLGVPAIWLGDHQVLPGSKLRVTEFWVDNRIDDIVCTVVPPDDAAAAVAPGAQSTRLDTR</sequence>
<evidence type="ECO:0000313" key="1">
    <source>
        <dbReference type="EMBL" id="GBH21863.1"/>
    </source>
</evidence>
<reference evidence="1" key="1">
    <citation type="submission" date="2017-04" db="EMBL/GenBank/DDBJ databases">
        <title>Unveiling RNA virosphere associated with marine microorganisms.</title>
        <authorList>
            <person name="Urayama S."/>
            <person name="Takaki Y."/>
            <person name="Nishi S."/>
            <person name="Yoshida Y."/>
            <person name="Deguchi S."/>
            <person name="Takai K."/>
            <person name="Nunoura T."/>
        </authorList>
    </citation>
    <scope>NUCLEOTIDE SEQUENCE</scope>
</reference>
<organism evidence="1">
    <name type="scientific">viral metagenome</name>
    <dbReference type="NCBI Taxonomy" id="1070528"/>
    <lineage>
        <taxon>unclassified sequences</taxon>
        <taxon>metagenomes</taxon>
        <taxon>organismal metagenomes</taxon>
    </lineage>
</organism>
<dbReference type="AlphaFoldDB" id="A0A2V0R993"/>
<comment type="caution">
    <text evidence="1">The sequence shown here is derived from an EMBL/GenBank/DDBJ whole genome shotgun (WGS) entry which is preliminary data.</text>
</comment>
<protein>
    <submittedName>
        <fullName evidence="1">Uncharacterized protein</fullName>
    </submittedName>
</protein>
<accession>A0A2V0R993</accession>
<proteinExistence type="predicted"/>
<dbReference type="EMBL" id="BDQA01000396">
    <property type="protein sequence ID" value="GBH21863.1"/>
    <property type="molecule type" value="Genomic_RNA"/>
</dbReference>
<name>A0A2V0R993_9ZZZZ</name>